<dbReference type="STRING" id="286115.A0A507DC06"/>
<dbReference type="Pfam" id="PF12937">
    <property type="entry name" value="F-box-like"/>
    <property type="match status" value="1"/>
</dbReference>
<keyword evidence="1" id="KW-0472">Membrane</keyword>
<dbReference type="CDD" id="cd09917">
    <property type="entry name" value="F-box_SF"/>
    <property type="match status" value="1"/>
</dbReference>
<evidence type="ECO:0000256" key="1">
    <source>
        <dbReference type="SAM" id="Phobius"/>
    </source>
</evidence>
<dbReference type="Gene3D" id="3.80.10.10">
    <property type="entry name" value="Ribonuclease Inhibitor"/>
    <property type="match status" value="2"/>
</dbReference>
<accession>A0A507DC06</accession>
<dbReference type="EMBL" id="QEAN01000087">
    <property type="protein sequence ID" value="TPX49182.1"/>
    <property type="molecule type" value="Genomic_DNA"/>
</dbReference>
<evidence type="ECO:0000313" key="4">
    <source>
        <dbReference type="Proteomes" id="UP000317494"/>
    </source>
</evidence>
<dbReference type="InterPro" id="IPR032675">
    <property type="entry name" value="LRR_dom_sf"/>
</dbReference>
<reference evidence="3 4" key="1">
    <citation type="journal article" date="2019" name="Sci. Rep.">
        <title>Comparative genomics of chytrid fungi reveal insights into the obligate biotrophic and pathogenic lifestyle of Synchytrium endobioticum.</title>
        <authorList>
            <person name="van de Vossenberg B.T.L.H."/>
            <person name="Warris S."/>
            <person name="Nguyen H.D.T."/>
            <person name="van Gent-Pelzer M.P.E."/>
            <person name="Joly D.L."/>
            <person name="van de Geest H.C."/>
            <person name="Bonants P.J.M."/>
            <person name="Smith D.S."/>
            <person name="Levesque C.A."/>
            <person name="van der Lee T.A.J."/>
        </authorList>
    </citation>
    <scope>NUCLEOTIDE SEQUENCE [LARGE SCALE GENOMIC DNA]</scope>
    <source>
        <strain evidence="3 4">MB42</strain>
    </source>
</reference>
<proteinExistence type="predicted"/>
<feature type="transmembrane region" description="Helical" evidence="1">
    <location>
        <begin position="20"/>
        <end position="43"/>
    </location>
</feature>
<keyword evidence="4" id="KW-1185">Reference proteome</keyword>
<gene>
    <name evidence="3" type="ORF">SeMB42_g02704</name>
</gene>
<organism evidence="3 4">
    <name type="scientific">Synchytrium endobioticum</name>
    <dbReference type="NCBI Taxonomy" id="286115"/>
    <lineage>
        <taxon>Eukaryota</taxon>
        <taxon>Fungi</taxon>
        <taxon>Fungi incertae sedis</taxon>
        <taxon>Chytridiomycota</taxon>
        <taxon>Chytridiomycota incertae sedis</taxon>
        <taxon>Chytridiomycetes</taxon>
        <taxon>Synchytriales</taxon>
        <taxon>Synchytriaceae</taxon>
        <taxon>Synchytrium</taxon>
    </lineage>
</organism>
<feature type="domain" description="F-box" evidence="2">
    <location>
        <begin position="185"/>
        <end position="240"/>
    </location>
</feature>
<dbReference type="InterPro" id="IPR036047">
    <property type="entry name" value="F-box-like_dom_sf"/>
</dbReference>
<dbReference type="InterPro" id="IPR006553">
    <property type="entry name" value="Leu-rich_rpt_Cys-con_subtyp"/>
</dbReference>
<dbReference type="InterPro" id="IPR001611">
    <property type="entry name" value="Leu-rich_rpt"/>
</dbReference>
<keyword evidence="1" id="KW-1133">Transmembrane helix</keyword>
<comment type="caution">
    <text evidence="3">The sequence shown here is derived from an EMBL/GenBank/DDBJ whole genome shotgun (WGS) entry which is preliminary data.</text>
</comment>
<protein>
    <recommendedName>
        <fullName evidence="2">F-box domain-containing protein</fullName>
    </recommendedName>
</protein>
<dbReference type="SMART" id="SM00367">
    <property type="entry name" value="LRR_CC"/>
    <property type="match status" value="5"/>
</dbReference>
<dbReference type="PROSITE" id="PS50181">
    <property type="entry name" value="FBOX"/>
    <property type="match status" value="1"/>
</dbReference>
<evidence type="ECO:0000259" key="2">
    <source>
        <dbReference type="PROSITE" id="PS50181"/>
    </source>
</evidence>
<dbReference type="VEuPathDB" id="FungiDB:SeMB42_g02704"/>
<feature type="transmembrane region" description="Helical" evidence="1">
    <location>
        <begin position="77"/>
        <end position="97"/>
    </location>
</feature>
<dbReference type="InterPro" id="IPR001810">
    <property type="entry name" value="F-box_dom"/>
</dbReference>
<dbReference type="Proteomes" id="UP000317494">
    <property type="component" value="Unassembled WGS sequence"/>
</dbReference>
<dbReference type="GO" id="GO:0031146">
    <property type="term" value="P:SCF-dependent proteasomal ubiquitin-dependent protein catabolic process"/>
    <property type="evidence" value="ECO:0007669"/>
    <property type="project" value="TreeGrafter"/>
</dbReference>
<sequence>MLPQPHGAALPPLPRLSFSLWLFVSVILGLPILLLTAATTHIITRTSHLSVLVYARYPIIQHLGTRARNAVSRTASVAFPSLMYGIAVSIIIGLRIADFSLCLARLFCSYAALGFDAIRSRKLLTSCGRSQLAREFTTLSRLGCSLVCRPWFDILWVAMLSFVVRGCMSLTYNKPSPRSDKLYAERAVSRIPPEILDAVLSQLSQWDLVSCCTVNKTWFRVATERINKHCKLSATSFRRIFARNSGCKIDLPCIKTLDLTGSQRLRDVDLFAPFMPYRPQLAGLAITRCVGVYTNQLPTFLSHCRNLTSLTLSKCDATDSSLIALAHAQPPLEHLELSKVLATKEAVVSLLTACSRTLRHVKTAGWGLTVNSHDRILPTLLRLPRLTSMAIWLGTCDWPSLAVPPCFTSTSVTSVHIEGTESITDTAFIAALARTLPHVHTWHVSNCDIRDAAIHAIRHTPVKALILDTTLHVSALATCMPCIPAITALNTLILARCDRVDDAYIALVAAALPRLRRLDVHGCRVTDTGITTVSPLLPNLVLLNVSFCHEISDTSIAALARHNHCLQSLAAVSCHAITPHALATLLQCAPYLSSVEVCHNDYPSFMALRQIVHAGYHACARPVAERAGTQRARSRNGNVPTCPAISRIDLEVLRSRFPRLRVSRMPNEEERWYNDLVSQYVKLSDGGKSQRSFSDLIAQEIANISFHIL</sequence>
<name>A0A507DC06_9FUNG</name>
<dbReference type="SUPFAM" id="SSF52047">
    <property type="entry name" value="RNI-like"/>
    <property type="match status" value="1"/>
</dbReference>
<dbReference type="GO" id="GO:0019005">
    <property type="term" value="C:SCF ubiquitin ligase complex"/>
    <property type="evidence" value="ECO:0007669"/>
    <property type="project" value="TreeGrafter"/>
</dbReference>
<keyword evidence="1" id="KW-0812">Transmembrane</keyword>
<dbReference type="PANTHER" id="PTHR13318">
    <property type="entry name" value="PARTNER OF PAIRED, ISOFORM B-RELATED"/>
    <property type="match status" value="1"/>
</dbReference>
<dbReference type="SMART" id="SM00256">
    <property type="entry name" value="FBOX"/>
    <property type="match status" value="1"/>
</dbReference>
<dbReference type="Pfam" id="PF13516">
    <property type="entry name" value="LRR_6"/>
    <property type="match status" value="1"/>
</dbReference>
<dbReference type="SUPFAM" id="SSF81383">
    <property type="entry name" value="F-box domain"/>
    <property type="match status" value="1"/>
</dbReference>
<evidence type="ECO:0000313" key="3">
    <source>
        <dbReference type="EMBL" id="TPX49182.1"/>
    </source>
</evidence>
<dbReference type="AlphaFoldDB" id="A0A507DC06"/>